<dbReference type="CDD" id="cd20613">
    <property type="entry name" value="CYP46A1-like"/>
    <property type="match status" value="1"/>
</dbReference>
<comment type="similarity">
    <text evidence="6 47">Belongs to the cytochrome P450 family.</text>
</comment>
<comment type="catalytic activity">
    <reaction evidence="35">
        <text>cholestanol + reduced [NADPH--hemoprotein reductase] + O2 = (24S)-hydroxycholestanol + oxidized [NADPH--hemoprotein reductase] + H2O + H(+)</text>
        <dbReference type="Rhea" id="RHEA:53808"/>
        <dbReference type="Rhea" id="RHEA-COMP:11964"/>
        <dbReference type="Rhea" id="RHEA-COMP:11965"/>
        <dbReference type="ChEBI" id="CHEBI:15377"/>
        <dbReference type="ChEBI" id="CHEBI:15378"/>
        <dbReference type="ChEBI" id="CHEBI:15379"/>
        <dbReference type="ChEBI" id="CHEBI:57618"/>
        <dbReference type="ChEBI" id="CHEBI:58210"/>
        <dbReference type="ChEBI" id="CHEBI:86570"/>
        <dbReference type="ChEBI" id="CHEBI:137687"/>
    </reaction>
    <physiologicalReaction direction="left-to-right" evidence="35">
        <dbReference type="Rhea" id="RHEA:53809"/>
    </physiologicalReaction>
</comment>
<feature type="chain" id="PRO_5015341255" description="Cholesterol 24-hydroxylase" evidence="48">
    <location>
        <begin position="29"/>
        <end position="490"/>
    </location>
</feature>
<evidence type="ECO:0000256" key="30">
    <source>
        <dbReference type="ARBA" id="ARBA00050991"/>
    </source>
</evidence>
<evidence type="ECO:0000256" key="2">
    <source>
        <dbReference type="ARBA" id="ARBA00004111"/>
    </source>
</evidence>
<comment type="pathway">
    <text evidence="5">Lipid metabolism; C21-steroid hormone metabolism.</text>
</comment>
<evidence type="ECO:0000256" key="39">
    <source>
        <dbReference type="ARBA" id="ARBA00052870"/>
    </source>
</evidence>
<keyword evidence="22" id="KW-0966">Cell projection</keyword>
<dbReference type="EMBL" id="AJFE02118198">
    <property type="status" value="NOT_ANNOTATED_CDS"/>
    <property type="molecule type" value="Genomic_DNA"/>
</dbReference>
<reference evidence="49" key="3">
    <citation type="submission" date="2025-09" db="UniProtKB">
        <authorList>
            <consortium name="Ensembl"/>
        </authorList>
    </citation>
    <scope>IDENTIFICATION</scope>
</reference>
<dbReference type="VGNC" id="VGNC:83032">
    <property type="gene designation" value="CYP46A1"/>
</dbReference>
<evidence type="ECO:0000256" key="37">
    <source>
        <dbReference type="ARBA" id="ARBA00051817"/>
    </source>
</evidence>
<comment type="catalytic activity">
    <reaction evidence="26">
        <text>desmosterol + reduced [NADPH--hemoprotein reductase] + O2 = (24Z),26-hydroxydesmosterol + oxidized [NADPH--hemoprotein reductase] + H2O + H(+)</text>
        <dbReference type="Rhea" id="RHEA:53236"/>
        <dbReference type="Rhea" id="RHEA-COMP:11964"/>
        <dbReference type="Rhea" id="RHEA-COMP:11965"/>
        <dbReference type="ChEBI" id="CHEBI:15377"/>
        <dbReference type="ChEBI" id="CHEBI:15378"/>
        <dbReference type="ChEBI" id="CHEBI:15379"/>
        <dbReference type="ChEBI" id="CHEBI:17737"/>
        <dbReference type="ChEBI" id="CHEBI:57618"/>
        <dbReference type="ChEBI" id="CHEBI:58210"/>
        <dbReference type="ChEBI" id="CHEBI:137053"/>
    </reaction>
    <physiologicalReaction direction="left-to-right" evidence="26">
        <dbReference type="Rhea" id="RHEA:53237"/>
    </physiologicalReaction>
</comment>
<dbReference type="SUPFAM" id="SSF48264">
    <property type="entry name" value="Cytochrome P450"/>
    <property type="match status" value="1"/>
</dbReference>
<comment type="catalytic activity">
    <reaction evidence="30">
        <text>cholesterol + reduced [NADPH--hemoprotein reductase] + O2 = (24S)-hydroxycholesterol + oxidized [NADPH--hemoprotein reductase] + H2O + H(+)</text>
        <dbReference type="Rhea" id="RHEA:22716"/>
        <dbReference type="Rhea" id="RHEA-COMP:11964"/>
        <dbReference type="Rhea" id="RHEA-COMP:11965"/>
        <dbReference type="ChEBI" id="CHEBI:15377"/>
        <dbReference type="ChEBI" id="CHEBI:15378"/>
        <dbReference type="ChEBI" id="CHEBI:15379"/>
        <dbReference type="ChEBI" id="CHEBI:16113"/>
        <dbReference type="ChEBI" id="CHEBI:34310"/>
        <dbReference type="ChEBI" id="CHEBI:57618"/>
        <dbReference type="ChEBI" id="CHEBI:58210"/>
        <dbReference type="EC" id="1.14.14.25"/>
    </reaction>
    <physiologicalReaction direction="left-to-right" evidence="30">
        <dbReference type="Rhea" id="RHEA:22717"/>
    </physiologicalReaction>
</comment>
<comment type="catalytic activity">
    <reaction evidence="38">
        <text>progesterone + reduced [NADPH--hemoprotein reductase] + O2 = 17alpha-hydroxyprogesterone + oxidized [NADPH--hemoprotein reductase] + H2O + H(+)</text>
        <dbReference type="Rhea" id="RHEA:46308"/>
        <dbReference type="Rhea" id="RHEA-COMP:11964"/>
        <dbReference type="Rhea" id="RHEA-COMP:11965"/>
        <dbReference type="ChEBI" id="CHEBI:15377"/>
        <dbReference type="ChEBI" id="CHEBI:15378"/>
        <dbReference type="ChEBI" id="CHEBI:15379"/>
        <dbReference type="ChEBI" id="CHEBI:17026"/>
        <dbReference type="ChEBI" id="CHEBI:17252"/>
        <dbReference type="ChEBI" id="CHEBI:57618"/>
        <dbReference type="ChEBI" id="CHEBI:58210"/>
    </reaction>
    <physiologicalReaction direction="left-to-right" evidence="38">
        <dbReference type="Rhea" id="RHEA:46309"/>
    </physiologicalReaction>
</comment>
<evidence type="ECO:0000256" key="22">
    <source>
        <dbReference type="ARBA" id="ARBA00023273"/>
    </source>
</evidence>
<evidence type="ECO:0000256" key="14">
    <source>
        <dbReference type="ARBA" id="ARBA00023002"/>
    </source>
</evidence>
<evidence type="ECO:0000256" key="41">
    <source>
        <dbReference type="ARBA" id="ARBA00066440"/>
    </source>
</evidence>
<keyword evidence="15 46" id="KW-0408">Iron</keyword>
<evidence type="ECO:0000256" key="8">
    <source>
        <dbReference type="ARBA" id="ARBA00022617"/>
    </source>
</evidence>
<keyword evidence="14 47" id="KW-0560">Oxidoreductase</keyword>
<keyword evidence="18" id="KW-0443">Lipid metabolism</keyword>
<dbReference type="EC" id="1.14.14.25" evidence="41"/>
<evidence type="ECO:0000256" key="40">
    <source>
        <dbReference type="ARBA" id="ARBA00054645"/>
    </source>
</evidence>
<protein>
    <recommendedName>
        <fullName evidence="42">Cholesterol 24-hydroxylase</fullName>
        <ecNumber evidence="41">1.14.14.25</ecNumber>
    </recommendedName>
    <alternativeName>
        <fullName evidence="44">Cholesterol 24-monooxygenase</fullName>
    </alternativeName>
    <alternativeName>
        <fullName evidence="43">Cholesterol 24S-hydroxylase</fullName>
    </alternativeName>
    <alternativeName>
        <fullName evidence="45">Cytochrome P450 46A1</fullName>
    </alternativeName>
</protein>
<dbReference type="PRINTS" id="PR00463">
    <property type="entry name" value="EP450I"/>
</dbReference>
<comment type="catalytic activity">
    <reaction evidence="32">
        <text>testosterone + reduced [NADPH--hemoprotein reductase] + O2 = 6beta,17beta-dihydroxyandrost-4-en-3-one + oxidized [NADPH--hemoprotein reductase] + H2O + H(+)</text>
        <dbReference type="Rhea" id="RHEA:46296"/>
        <dbReference type="Rhea" id="RHEA-COMP:11964"/>
        <dbReference type="Rhea" id="RHEA-COMP:11965"/>
        <dbReference type="ChEBI" id="CHEBI:15377"/>
        <dbReference type="ChEBI" id="CHEBI:15378"/>
        <dbReference type="ChEBI" id="CHEBI:15379"/>
        <dbReference type="ChEBI" id="CHEBI:17347"/>
        <dbReference type="ChEBI" id="CHEBI:34477"/>
        <dbReference type="ChEBI" id="CHEBI:57618"/>
        <dbReference type="ChEBI" id="CHEBI:58210"/>
    </reaction>
    <physiologicalReaction direction="left-to-right" evidence="32">
        <dbReference type="Rhea" id="RHEA:46297"/>
    </physiologicalReaction>
</comment>
<evidence type="ECO:0000256" key="1">
    <source>
        <dbReference type="ARBA" id="ARBA00001971"/>
    </source>
</evidence>
<evidence type="ECO:0000256" key="15">
    <source>
        <dbReference type="ARBA" id="ARBA00023004"/>
    </source>
</evidence>
<evidence type="ECO:0000256" key="29">
    <source>
        <dbReference type="ARBA" id="ARBA00050696"/>
    </source>
</evidence>
<dbReference type="GO" id="GO:0098793">
    <property type="term" value="C:presynapse"/>
    <property type="evidence" value="ECO:0007669"/>
    <property type="project" value="UniProtKB-SubCell"/>
</dbReference>
<evidence type="ECO:0000313" key="50">
    <source>
        <dbReference type="Proteomes" id="UP000240080"/>
    </source>
</evidence>
<name>A0A2R9BFP8_PANPA</name>
<keyword evidence="9" id="KW-0812">Transmembrane</keyword>
<comment type="catalytic activity">
    <reaction evidence="33">
        <text>4beta-hydroxycholesterol + reduced [NADPH--hemoprotein reductase] + O2 = 4beta,24S-dihydroxycholesterol + oxidized [NADPH--hemoprotein reductase] + H2O + H(+)</text>
        <dbReference type="Rhea" id="RHEA:46392"/>
        <dbReference type="Rhea" id="RHEA-COMP:11964"/>
        <dbReference type="Rhea" id="RHEA-COMP:11965"/>
        <dbReference type="ChEBI" id="CHEBI:15377"/>
        <dbReference type="ChEBI" id="CHEBI:15378"/>
        <dbReference type="ChEBI" id="CHEBI:15379"/>
        <dbReference type="ChEBI" id="CHEBI:57618"/>
        <dbReference type="ChEBI" id="CHEBI:58210"/>
        <dbReference type="ChEBI" id="CHEBI:85778"/>
        <dbReference type="ChEBI" id="CHEBI:86087"/>
    </reaction>
    <physiologicalReaction direction="left-to-right" evidence="33">
        <dbReference type="Rhea" id="RHEA:46393"/>
    </physiologicalReaction>
</comment>
<evidence type="ECO:0000256" key="3">
    <source>
        <dbReference type="ARBA" id="ARBA00004279"/>
    </source>
</evidence>
<keyword evidence="17 47" id="KW-0503">Monooxygenase</keyword>
<evidence type="ECO:0000256" key="35">
    <source>
        <dbReference type="ARBA" id="ARBA00051748"/>
    </source>
</evidence>
<evidence type="ECO:0000256" key="31">
    <source>
        <dbReference type="ARBA" id="ARBA00051188"/>
    </source>
</evidence>
<dbReference type="InterPro" id="IPR002401">
    <property type="entry name" value="Cyt_P450_E_grp-I"/>
</dbReference>
<evidence type="ECO:0000256" key="16">
    <source>
        <dbReference type="ARBA" id="ARBA00023018"/>
    </source>
</evidence>
<evidence type="ECO:0000256" key="34">
    <source>
        <dbReference type="ARBA" id="ARBA00051606"/>
    </source>
</evidence>
<keyword evidence="20" id="KW-1207">Sterol metabolism</keyword>
<dbReference type="PANTHER" id="PTHR24293">
    <property type="entry name" value="CYTOCHROME P450 FAMILY 46 SUBFAMILY A"/>
    <property type="match status" value="1"/>
</dbReference>
<accession>A0A2R9BFP8</accession>
<dbReference type="Bgee" id="ENSPPAG00000036038">
    <property type="expression patterns" value="Expressed in prefrontal cortex and 6 other cell types or tissues"/>
</dbReference>
<organism evidence="49 50">
    <name type="scientific">Pan paniscus</name>
    <name type="common">Pygmy chimpanzee</name>
    <name type="synonym">Bonobo</name>
    <dbReference type="NCBI Taxonomy" id="9597"/>
    <lineage>
        <taxon>Eukaryota</taxon>
        <taxon>Metazoa</taxon>
        <taxon>Chordata</taxon>
        <taxon>Craniata</taxon>
        <taxon>Vertebrata</taxon>
        <taxon>Euteleostomi</taxon>
        <taxon>Mammalia</taxon>
        <taxon>Eutheria</taxon>
        <taxon>Euarchontoglires</taxon>
        <taxon>Primates</taxon>
        <taxon>Haplorrhini</taxon>
        <taxon>Catarrhini</taxon>
        <taxon>Hominidae</taxon>
        <taxon>Pan</taxon>
    </lineage>
</organism>
<dbReference type="EMBL" id="AJFE02118201">
    <property type="status" value="NOT_ANNOTATED_CDS"/>
    <property type="molecule type" value="Genomic_DNA"/>
</dbReference>
<evidence type="ECO:0000256" key="36">
    <source>
        <dbReference type="ARBA" id="ARBA00051763"/>
    </source>
</evidence>
<dbReference type="GO" id="GO:0005506">
    <property type="term" value="F:iron ion binding"/>
    <property type="evidence" value="ECO:0007669"/>
    <property type="project" value="InterPro"/>
</dbReference>
<evidence type="ECO:0000256" key="47">
    <source>
        <dbReference type="RuleBase" id="RU000461"/>
    </source>
</evidence>
<keyword evidence="48" id="KW-0732">Signal</keyword>
<reference evidence="49 50" key="1">
    <citation type="journal article" date="2012" name="Nature">
        <title>The bonobo genome compared with the chimpanzee and human genomes.</title>
        <authorList>
            <person name="Prufer K."/>
            <person name="Munch K."/>
            <person name="Hellmann I."/>
            <person name="Akagi K."/>
            <person name="Miller J.R."/>
            <person name="Walenz B."/>
            <person name="Koren S."/>
            <person name="Sutton G."/>
            <person name="Kodira C."/>
            <person name="Winer R."/>
            <person name="Knight J.R."/>
            <person name="Mullikin J.C."/>
            <person name="Meader S.J."/>
            <person name="Ponting C.P."/>
            <person name="Lunter G."/>
            <person name="Higashino S."/>
            <person name="Hobolth A."/>
            <person name="Dutheil J."/>
            <person name="Karakoc E."/>
            <person name="Alkan C."/>
            <person name="Sajjadian S."/>
            <person name="Catacchio C.R."/>
            <person name="Ventura M."/>
            <person name="Marques-Bonet T."/>
            <person name="Eichler E.E."/>
            <person name="Andre C."/>
            <person name="Atencia R."/>
            <person name="Mugisha L."/>
            <person name="Junhold J."/>
            <person name="Patterson N."/>
            <person name="Siebauer M."/>
            <person name="Good J.M."/>
            <person name="Fischer A."/>
            <person name="Ptak S.E."/>
            <person name="Lachmann M."/>
            <person name="Symer D.E."/>
            <person name="Mailund T."/>
            <person name="Schierup M.H."/>
            <person name="Andres A.M."/>
            <person name="Kelso J."/>
            <person name="Paabo S."/>
        </authorList>
    </citation>
    <scope>NUCLEOTIDE SEQUENCE [LARGE SCALE GENOMIC DNA]</scope>
</reference>
<dbReference type="FunFam" id="1.10.630.10:FF:000031">
    <property type="entry name" value="cholesterol 24-hydroxylase isoform X2"/>
    <property type="match status" value="1"/>
</dbReference>
<evidence type="ECO:0000256" key="10">
    <source>
        <dbReference type="ARBA" id="ARBA00022723"/>
    </source>
</evidence>
<dbReference type="AlphaFoldDB" id="A0A2R9BFP8"/>
<evidence type="ECO:0000256" key="11">
    <source>
        <dbReference type="ARBA" id="ARBA00022824"/>
    </source>
</evidence>
<evidence type="ECO:0000256" key="21">
    <source>
        <dbReference type="ARBA" id="ARBA00023221"/>
    </source>
</evidence>
<evidence type="ECO:0000256" key="17">
    <source>
        <dbReference type="ARBA" id="ARBA00023033"/>
    </source>
</evidence>
<keyword evidence="12" id="KW-0492">Microsome</keyword>
<keyword evidence="21" id="KW-0753">Steroid metabolism</keyword>
<keyword evidence="7" id="KW-0153">Cholesterol metabolism</keyword>
<evidence type="ECO:0000256" key="25">
    <source>
        <dbReference type="ARBA" id="ARBA00049645"/>
    </source>
</evidence>
<evidence type="ECO:0000256" key="27">
    <source>
        <dbReference type="ARBA" id="ARBA00050344"/>
    </source>
</evidence>
<evidence type="ECO:0000256" key="24">
    <source>
        <dbReference type="ARBA" id="ARBA00034110"/>
    </source>
</evidence>
<evidence type="ECO:0000256" key="20">
    <source>
        <dbReference type="ARBA" id="ARBA00023166"/>
    </source>
</evidence>
<evidence type="ECO:0000256" key="45">
    <source>
        <dbReference type="ARBA" id="ARBA00080170"/>
    </source>
</evidence>
<evidence type="ECO:0000256" key="9">
    <source>
        <dbReference type="ARBA" id="ARBA00022692"/>
    </source>
</evidence>
<dbReference type="EMBL" id="AJFE02118199">
    <property type="status" value="NOT_ANNOTATED_CDS"/>
    <property type="molecule type" value="Genomic_DNA"/>
</dbReference>
<proteinExistence type="inferred from homology"/>
<evidence type="ECO:0000256" key="18">
    <source>
        <dbReference type="ARBA" id="ARBA00023098"/>
    </source>
</evidence>
<comment type="catalytic activity">
    <reaction evidence="34">
        <text>7alpha-hydroxycholesterol + reduced [NADPH--hemoprotein reductase] + O2 = (24S)-7alpha-dihydroxycholesterol + oxidized [NADPH--hemoprotein reductase] + H2O + H(+)</text>
        <dbReference type="Rhea" id="RHEA:46380"/>
        <dbReference type="Rhea" id="RHEA-COMP:11964"/>
        <dbReference type="Rhea" id="RHEA-COMP:11965"/>
        <dbReference type="ChEBI" id="CHEBI:15377"/>
        <dbReference type="ChEBI" id="CHEBI:15378"/>
        <dbReference type="ChEBI" id="CHEBI:15379"/>
        <dbReference type="ChEBI" id="CHEBI:17500"/>
        <dbReference type="ChEBI" id="CHEBI:37640"/>
        <dbReference type="ChEBI" id="CHEBI:57618"/>
        <dbReference type="ChEBI" id="CHEBI:58210"/>
    </reaction>
    <physiologicalReaction direction="left-to-right" evidence="34">
        <dbReference type="Rhea" id="RHEA:46381"/>
    </physiologicalReaction>
</comment>
<sequence>MSPGLLLLGSAVLLAFGLCCTFVHRARSRYEHIPGPPRPSFLLGHLPCFWKKDEVGGRVLQDVFLDWAKKYGPVVRVNVFHKTSVIVTSPESVKKFLMSTKYNKDSKMYRALQTVFGERLGGTTHLHSGRHMAVHHIGSLVSLMETFNEKAEQLVEILEAKADGQTPVSMQDMLTYTAMDILAKAAFGMETSMLLGAQKPLSQAVKLMLEGITASRNTLAKFLPGKRKQLREVRESIRFLRQVGRDWVQRRREALKRGEEAPADILTQILKAEEGAQDDEGLLDNFVTFFIAGHETSANHLAFTVMELSRQPEIVARLQAEVDEVIGSKRYLDFEDLGRLQYLSQVLKESLRLYPPAWGTFRLLEEETLIDGVRVPGNTPLLFSTYVMGRMDTYFEDPLTFNPDRFGPGAPKPRFTYFPFSLGHRSCIGQQFAQMEVKVVMAKLLQRLEFRLVPGQRFGLQEQATLKPLDPVLCTLRPRGWQPAPPPPPC</sequence>
<evidence type="ECO:0000256" key="4">
    <source>
        <dbReference type="ARBA" id="ARBA00004389"/>
    </source>
</evidence>
<evidence type="ECO:0000256" key="42">
    <source>
        <dbReference type="ARBA" id="ARBA00068948"/>
    </source>
</evidence>
<reference evidence="49" key="2">
    <citation type="submission" date="2025-08" db="UniProtKB">
        <authorList>
            <consortium name="Ensembl"/>
        </authorList>
    </citation>
    <scope>IDENTIFICATION</scope>
</reference>
<evidence type="ECO:0000256" key="46">
    <source>
        <dbReference type="PIRSR" id="PIRSR602401-1"/>
    </source>
</evidence>
<evidence type="ECO:0000256" key="13">
    <source>
        <dbReference type="ARBA" id="ARBA00022989"/>
    </source>
</evidence>
<evidence type="ECO:0000256" key="5">
    <source>
        <dbReference type="ARBA" id="ARBA00005108"/>
    </source>
</evidence>
<comment type="subcellular location">
    <subcellularLocation>
        <location evidence="3">Cell projection</location>
        <location evidence="3">Dendrite</location>
    </subcellularLocation>
    <subcellularLocation>
        <location evidence="4">Endoplasmic reticulum membrane</location>
        <topology evidence="4">Single-pass membrane protein</topology>
    </subcellularLocation>
    <subcellularLocation>
        <location evidence="2">Microsome membrane</location>
        <topology evidence="2">Single-pass membrane protein</topology>
    </subcellularLocation>
    <subcellularLocation>
        <location evidence="24">Postsynapse</location>
    </subcellularLocation>
    <subcellularLocation>
        <location evidence="23">Presynapse</location>
    </subcellularLocation>
</comment>
<dbReference type="Gene3D" id="1.10.630.10">
    <property type="entry name" value="Cytochrome P450"/>
    <property type="match status" value="1"/>
</dbReference>
<dbReference type="InterPro" id="IPR017972">
    <property type="entry name" value="Cyt_P450_CS"/>
</dbReference>
<dbReference type="GO" id="GO:0098794">
    <property type="term" value="C:postsynapse"/>
    <property type="evidence" value="ECO:0007669"/>
    <property type="project" value="UniProtKB-SubCell"/>
</dbReference>
<dbReference type="Proteomes" id="UP000240080">
    <property type="component" value="Chromosome 14"/>
</dbReference>
<keyword evidence="11" id="KW-0256">Endoplasmic reticulum</keyword>
<evidence type="ECO:0000256" key="19">
    <source>
        <dbReference type="ARBA" id="ARBA00023136"/>
    </source>
</evidence>
<comment type="function">
    <text evidence="40">P450 monooxygenase that plays a major role in cholesterol homeostasis in the brain. Primarily catalyzes the hydroxylation (with S stereochemistry) at C-24 of cholesterol side chain, triggering cholesterol diffusion out of neurons and its further degradation. By promoting constant cholesterol elimination in neurons, may activate the mevalonate pathway and coordinate the synthesis of new cholesterol and nonsterol isoprenoids involved in synaptic activity and learning. Further hydroxylates cholesterol derivatives and hormone steroids on both the ring and side chain of these molecules, converting them into active oxysterols involved in lipid signaling and biosynthesis. Acts as an epoxidase converting cholesta-5,24-dien-3beta-ol/desmosterol into (24S),25-epoxycholesterol, an abundant lipid ligand of nuclear NR1H2 and NR1H3 receptors shown to promote neurogenesis in developing brain. May also catalyze the oxidative metabolism of xenobiotics, such as clotrimazole.</text>
</comment>
<evidence type="ECO:0000256" key="28">
    <source>
        <dbReference type="ARBA" id="ARBA00050430"/>
    </source>
</evidence>
<dbReference type="EMBL" id="AJFE02118200">
    <property type="status" value="NOT_ANNOTATED_CDS"/>
    <property type="molecule type" value="Genomic_DNA"/>
</dbReference>
<evidence type="ECO:0000313" key="49">
    <source>
        <dbReference type="Ensembl" id="ENSPPAP00000025835.1"/>
    </source>
</evidence>
<comment type="catalytic activity">
    <reaction evidence="37">
        <text>7-dehydrocholesterol + reduced [NADPH--hemoprotein reductase] + O2 = cholesta-5,7-dien-3beta,24S-diol + oxidized [NADPH--hemoprotein reductase] + H2O + H(+)</text>
        <dbReference type="Rhea" id="RHEA:53244"/>
        <dbReference type="Rhea" id="RHEA-COMP:11964"/>
        <dbReference type="Rhea" id="RHEA-COMP:11965"/>
        <dbReference type="ChEBI" id="CHEBI:15377"/>
        <dbReference type="ChEBI" id="CHEBI:15378"/>
        <dbReference type="ChEBI" id="CHEBI:15379"/>
        <dbReference type="ChEBI" id="CHEBI:17759"/>
        <dbReference type="ChEBI" id="CHEBI:57618"/>
        <dbReference type="ChEBI" id="CHEBI:58210"/>
        <dbReference type="ChEBI" id="CHEBI:137061"/>
    </reaction>
    <physiologicalReaction direction="left-to-right" evidence="37">
        <dbReference type="Rhea" id="RHEA:53245"/>
    </physiologicalReaction>
</comment>
<dbReference type="GeneTree" id="ENSGT00940000156927"/>
<feature type="binding site" description="axial binding residue" evidence="46">
    <location>
        <position position="427"/>
    </location>
    <ligand>
        <name>heme</name>
        <dbReference type="ChEBI" id="CHEBI:30413"/>
    </ligand>
    <ligandPart>
        <name>Fe</name>
        <dbReference type="ChEBI" id="CHEBI:18248"/>
    </ligandPart>
</feature>
<evidence type="ECO:0000256" key="43">
    <source>
        <dbReference type="ARBA" id="ARBA00077287"/>
    </source>
</evidence>
<gene>
    <name evidence="49 51" type="primary">CYP46A1</name>
</gene>
<dbReference type="GO" id="GO:0006707">
    <property type="term" value="P:cholesterol catabolic process"/>
    <property type="evidence" value="ECO:0007669"/>
    <property type="project" value="InterPro"/>
</dbReference>
<comment type="pathway">
    <text evidence="25">Steroid metabolism; cholesterol degradation.</text>
</comment>
<evidence type="ECO:0000313" key="51">
    <source>
        <dbReference type="VGNC" id="VGNC:83032"/>
    </source>
</evidence>
<comment type="catalytic activity">
    <reaction evidence="28">
        <text>(24S)-hydroxycholesterol + reduced [NADPH--hemoprotein reductase] + O2 = 24S,25-dihydroxycholesterol + oxidized [NADPH--hemoprotein reductase] + H2O + H(+)</text>
        <dbReference type="Rhea" id="RHEA:46384"/>
        <dbReference type="Rhea" id="RHEA-COMP:11964"/>
        <dbReference type="Rhea" id="RHEA-COMP:11965"/>
        <dbReference type="ChEBI" id="CHEBI:15377"/>
        <dbReference type="ChEBI" id="CHEBI:15378"/>
        <dbReference type="ChEBI" id="CHEBI:15379"/>
        <dbReference type="ChEBI" id="CHEBI:34310"/>
        <dbReference type="ChEBI" id="CHEBI:57618"/>
        <dbReference type="ChEBI" id="CHEBI:58210"/>
        <dbReference type="ChEBI" id="CHEBI:86074"/>
    </reaction>
    <physiologicalReaction direction="left-to-right" evidence="28">
        <dbReference type="Rhea" id="RHEA:46385"/>
    </physiologicalReaction>
</comment>
<dbReference type="GO" id="GO:0020037">
    <property type="term" value="F:heme binding"/>
    <property type="evidence" value="ECO:0007669"/>
    <property type="project" value="InterPro"/>
</dbReference>
<evidence type="ECO:0000256" key="6">
    <source>
        <dbReference type="ARBA" id="ARBA00010617"/>
    </source>
</evidence>
<comment type="cofactor">
    <cofactor evidence="1 46">
        <name>heme</name>
        <dbReference type="ChEBI" id="CHEBI:30413"/>
    </cofactor>
</comment>
<dbReference type="GO" id="GO:0005789">
    <property type="term" value="C:endoplasmic reticulum membrane"/>
    <property type="evidence" value="ECO:0007669"/>
    <property type="project" value="UniProtKB-SubCell"/>
</dbReference>
<dbReference type="InterPro" id="IPR036396">
    <property type="entry name" value="Cyt_P450_sf"/>
</dbReference>
<evidence type="ECO:0000256" key="32">
    <source>
        <dbReference type="ARBA" id="ARBA00051503"/>
    </source>
</evidence>
<dbReference type="InterPro" id="IPR001128">
    <property type="entry name" value="Cyt_P450"/>
</dbReference>
<evidence type="ECO:0000256" key="26">
    <source>
        <dbReference type="ARBA" id="ARBA00050139"/>
    </source>
</evidence>
<dbReference type="PROSITE" id="PS00086">
    <property type="entry name" value="CYTOCHROME_P450"/>
    <property type="match status" value="1"/>
</dbReference>
<comment type="catalytic activity">
    <reaction evidence="31">
        <text>testosterone + reduced [NADPH--hemoprotein reductase] + O2 = 16beta,17beta-dihydroxyandrost-4-en-3-one + oxidized [NADPH--hemoprotein reductase] + H2O + H(+)</text>
        <dbReference type="Rhea" id="RHEA:46304"/>
        <dbReference type="Rhea" id="RHEA-COMP:11964"/>
        <dbReference type="Rhea" id="RHEA-COMP:11965"/>
        <dbReference type="ChEBI" id="CHEBI:15377"/>
        <dbReference type="ChEBI" id="CHEBI:15378"/>
        <dbReference type="ChEBI" id="CHEBI:15379"/>
        <dbReference type="ChEBI" id="CHEBI:17347"/>
        <dbReference type="ChEBI" id="CHEBI:57618"/>
        <dbReference type="ChEBI" id="CHEBI:58210"/>
        <dbReference type="ChEBI" id="CHEBI:83027"/>
    </reaction>
    <physiologicalReaction direction="left-to-right" evidence="31">
        <dbReference type="Rhea" id="RHEA:46305"/>
    </physiologicalReaction>
</comment>
<comment type="catalytic activity">
    <reaction evidence="39">
        <text>desmosterol + reduced [NADPH--hemoprotein reductase] + O2 = (24S)-25-epoxycholesterol + oxidized [NADPH--hemoprotein reductase] + H2O + H(+)</text>
        <dbReference type="Rhea" id="RHEA:53232"/>
        <dbReference type="Rhea" id="RHEA-COMP:11964"/>
        <dbReference type="Rhea" id="RHEA-COMP:11965"/>
        <dbReference type="ChEBI" id="CHEBI:15377"/>
        <dbReference type="ChEBI" id="CHEBI:15378"/>
        <dbReference type="ChEBI" id="CHEBI:15379"/>
        <dbReference type="ChEBI" id="CHEBI:17737"/>
        <dbReference type="ChEBI" id="CHEBI:41633"/>
        <dbReference type="ChEBI" id="CHEBI:57618"/>
        <dbReference type="ChEBI" id="CHEBI:58210"/>
    </reaction>
    <physiologicalReaction direction="left-to-right" evidence="39">
        <dbReference type="Rhea" id="RHEA:53233"/>
    </physiologicalReaction>
</comment>
<evidence type="ECO:0000256" key="7">
    <source>
        <dbReference type="ARBA" id="ARBA00022548"/>
    </source>
</evidence>
<feature type="signal peptide" evidence="48">
    <location>
        <begin position="1"/>
        <end position="28"/>
    </location>
</feature>
<comment type="catalytic activity">
    <reaction evidence="29">
        <text>7-dehydrocholesterol + reduced [NADPH--hemoprotein reductase] + O2 = cholesta-5,7-dien-3beta,25-diol + oxidized [NADPH--hemoprotein reductase] + H2O + H(+)</text>
        <dbReference type="Rhea" id="RHEA:53240"/>
        <dbReference type="Rhea" id="RHEA-COMP:11964"/>
        <dbReference type="Rhea" id="RHEA-COMP:11965"/>
        <dbReference type="ChEBI" id="CHEBI:15377"/>
        <dbReference type="ChEBI" id="CHEBI:15378"/>
        <dbReference type="ChEBI" id="CHEBI:15379"/>
        <dbReference type="ChEBI" id="CHEBI:17759"/>
        <dbReference type="ChEBI" id="CHEBI:57618"/>
        <dbReference type="ChEBI" id="CHEBI:58210"/>
        <dbReference type="ChEBI" id="CHEBI:137057"/>
    </reaction>
    <physiologicalReaction direction="left-to-right" evidence="29">
        <dbReference type="Rhea" id="RHEA:53241"/>
    </physiologicalReaction>
</comment>
<comment type="catalytic activity">
    <reaction evidence="27">
        <text>testosterone + reduced [NADPH--hemoprotein reductase] + O2 = 2-hydroxytestosterone + oxidized [NADPH--hemoprotein reductase] + H2O + H(+)</text>
        <dbReference type="Rhea" id="RHEA:46300"/>
        <dbReference type="Rhea" id="RHEA-COMP:11964"/>
        <dbReference type="Rhea" id="RHEA-COMP:11965"/>
        <dbReference type="ChEBI" id="CHEBI:15377"/>
        <dbReference type="ChEBI" id="CHEBI:15378"/>
        <dbReference type="ChEBI" id="CHEBI:15379"/>
        <dbReference type="ChEBI" id="CHEBI:17347"/>
        <dbReference type="ChEBI" id="CHEBI:57618"/>
        <dbReference type="ChEBI" id="CHEBI:58210"/>
        <dbReference type="ChEBI" id="CHEBI:86013"/>
    </reaction>
    <physiologicalReaction direction="left-to-right" evidence="27">
        <dbReference type="Rhea" id="RHEA:46301"/>
    </physiologicalReaction>
</comment>
<evidence type="ECO:0000256" key="44">
    <source>
        <dbReference type="ARBA" id="ARBA00079170"/>
    </source>
</evidence>
<keyword evidence="8 46" id="KW-0349">Heme</keyword>
<evidence type="ECO:0000256" key="48">
    <source>
        <dbReference type="SAM" id="SignalP"/>
    </source>
</evidence>
<dbReference type="PANTHER" id="PTHR24293:SF1">
    <property type="entry name" value="CHOLESTEROL 24-HYDROXYLASE"/>
    <property type="match status" value="1"/>
</dbReference>
<keyword evidence="16" id="KW-0770">Synapse</keyword>
<keyword evidence="13" id="KW-1133">Transmembrane helix</keyword>
<evidence type="ECO:0000256" key="23">
    <source>
        <dbReference type="ARBA" id="ARBA00034106"/>
    </source>
</evidence>
<evidence type="ECO:0000256" key="33">
    <source>
        <dbReference type="ARBA" id="ARBA00051527"/>
    </source>
</evidence>
<evidence type="ECO:0000256" key="38">
    <source>
        <dbReference type="ARBA" id="ARBA00052074"/>
    </source>
</evidence>
<dbReference type="Ensembl" id="ENSPPAT00000048665.1">
    <property type="protein sequence ID" value="ENSPPAP00000025835.1"/>
    <property type="gene ID" value="ENSPPAG00000036038.1"/>
</dbReference>
<evidence type="ECO:0000256" key="12">
    <source>
        <dbReference type="ARBA" id="ARBA00022848"/>
    </source>
</evidence>
<keyword evidence="10 46" id="KW-0479">Metal-binding</keyword>
<dbReference type="Pfam" id="PF00067">
    <property type="entry name" value="p450"/>
    <property type="match status" value="1"/>
</dbReference>
<dbReference type="InterPro" id="IPR039983">
    <property type="entry name" value="CYP46A1"/>
</dbReference>
<keyword evidence="19" id="KW-0472">Membrane</keyword>
<dbReference type="GO" id="GO:0030425">
    <property type="term" value="C:dendrite"/>
    <property type="evidence" value="ECO:0007669"/>
    <property type="project" value="UniProtKB-SubCell"/>
</dbReference>
<comment type="catalytic activity">
    <reaction evidence="36">
        <text>(24S)-hydroxycholesterol + reduced [NADPH--hemoprotein reductase] + O2 = (24S,25R)-24,26-dihydroxycholesterol + oxidized [NADPH--hemoprotein reductase] + H2O + H(+)</text>
        <dbReference type="Rhea" id="RHEA:46388"/>
        <dbReference type="Rhea" id="RHEA-COMP:11964"/>
        <dbReference type="Rhea" id="RHEA-COMP:11965"/>
        <dbReference type="ChEBI" id="CHEBI:15377"/>
        <dbReference type="ChEBI" id="CHEBI:15378"/>
        <dbReference type="ChEBI" id="CHEBI:15379"/>
        <dbReference type="ChEBI" id="CHEBI:34310"/>
        <dbReference type="ChEBI" id="CHEBI:57618"/>
        <dbReference type="ChEBI" id="CHEBI:58210"/>
        <dbReference type="ChEBI" id="CHEBI:86165"/>
    </reaction>
    <physiologicalReaction direction="left-to-right" evidence="36">
        <dbReference type="Rhea" id="RHEA:46389"/>
    </physiologicalReaction>
</comment>
<dbReference type="GO" id="GO:0033781">
    <property type="term" value="F:cholesterol 24-hydroxylase activity"/>
    <property type="evidence" value="ECO:0007669"/>
    <property type="project" value="UniProtKB-EC"/>
</dbReference>
<keyword evidence="50" id="KW-1185">Reference proteome</keyword>
<dbReference type="PRINTS" id="PR00385">
    <property type="entry name" value="P450"/>
</dbReference>